<dbReference type="Proteomes" id="UP000694287">
    <property type="component" value="Unassembled WGS sequence"/>
</dbReference>
<reference evidence="1 2" key="1">
    <citation type="submission" date="2020-11" db="EMBL/GenBank/DDBJ databases">
        <title>Pseudonocardia abyssalis sp. nov. and Pseudonocardia oceani sp. nov., description and phylogenomic analysis of two novel actinomycetes isolated from the deep Southern Ocean.</title>
        <authorList>
            <person name="Parra J."/>
        </authorList>
    </citation>
    <scope>NUCLEOTIDE SEQUENCE [LARGE SCALE GENOMIC DNA]</scope>
    <source>
        <strain evidence="1 2">KRD-168</strain>
    </source>
</reference>
<dbReference type="RefSeq" id="WP_218601900.1">
    <property type="nucleotide sequence ID" value="NZ_JADQDJ010000039.1"/>
</dbReference>
<evidence type="ECO:0000313" key="2">
    <source>
        <dbReference type="Proteomes" id="UP000694287"/>
    </source>
</evidence>
<comment type="caution">
    <text evidence="1">The sequence shown here is derived from an EMBL/GenBank/DDBJ whole genome shotgun (WGS) entry which is preliminary data.</text>
</comment>
<accession>A0ABS6UXH6</accession>
<gene>
    <name evidence="1" type="ORF">I4I81_22085</name>
</gene>
<name>A0ABS6UXH6_9PSEU</name>
<organism evidence="1 2">
    <name type="scientific">Pseudonocardia abyssalis</name>
    <dbReference type="NCBI Taxonomy" id="2792008"/>
    <lineage>
        <taxon>Bacteria</taxon>
        <taxon>Bacillati</taxon>
        <taxon>Actinomycetota</taxon>
        <taxon>Actinomycetes</taxon>
        <taxon>Pseudonocardiales</taxon>
        <taxon>Pseudonocardiaceae</taxon>
        <taxon>Pseudonocardia</taxon>
    </lineage>
</organism>
<evidence type="ECO:0000313" key="1">
    <source>
        <dbReference type="EMBL" id="MBW0136935.1"/>
    </source>
</evidence>
<sequence length="273" mass="28633">MINVRNLTAVSDQSERQAAIKYLRSIGATIPAKLDEAFATLDAVTRTNVTSALPPDPYKITPANAEKITSDYVADLSRRAAAEDGLAAVRNAVTARVITECRDARDALLADAAVRAEFDSGVDVFDQDYALVSTLTTAAAATDADATGAALVAFRNVSAATKRLDRLTDALLNLTAPAPVEVRLTRSKLSASQTLGLTASPPDDSAAYLAALDASGVRGAKPDKGHPFGVYGAQINGGAALGLPRDTTEWRDRADAFNPDLARLDLYFPALSA</sequence>
<dbReference type="EMBL" id="JADQDK010000001">
    <property type="protein sequence ID" value="MBW0136935.1"/>
    <property type="molecule type" value="Genomic_DNA"/>
</dbReference>
<proteinExistence type="predicted"/>
<keyword evidence="2" id="KW-1185">Reference proteome</keyword>
<protein>
    <submittedName>
        <fullName evidence="1">Uncharacterized protein</fullName>
    </submittedName>
</protein>